<evidence type="ECO:0000259" key="1">
    <source>
        <dbReference type="PROSITE" id="PS50181"/>
    </source>
</evidence>
<organism evidence="2 3">
    <name type="scientific">Arthrobotrys conoides</name>
    <dbReference type="NCBI Taxonomy" id="74498"/>
    <lineage>
        <taxon>Eukaryota</taxon>
        <taxon>Fungi</taxon>
        <taxon>Dikarya</taxon>
        <taxon>Ascomycota</taxon>
        <taxon>Pezizomycotina</taxon>
        <taxon>Orbiliomycetes</taxon>
        <taxon>Orbiliales</taxon>
        <taxon>Orbiliaceae</taxon>
        <taxon>Arthrobotrys</taxon>
    </lineage>
</organism>
<comment type="caution">
    <text evidence="2">The sequence shown here is derived from an EMBL/GenBank/DDBJ whole genome shotgun (WGS) entry which is preliminary data.</text>
</comment>
<protein>
    <recommendedName>
        <fullName evidence="1">F-box domain-containing protein</fullName>
    </recommendedName>
</protein>
<name>A0AAN8RWF8_9PEZI</name>
<evidence type="ECO:0000313" key="3">
    <source>
        <dbReference type="Proteomes" id="UP001307849"/>
    </source>
</evidence>
<sequence length="425" mass="48956">MSYIVMLPVELKLQILENLDTMDDLRSCSSTCRSFNDITETNSWNTIAEKIYEKETANKITYQLVGIRNIRHMKAVNDPKTLPSMTDWKLPERQGLIADCVKLRKTISWFRNAFLRSHLYKKSEEAPPSDAEICRVDDALGILWLWMEASYEFTRRDEVEIKLLISWATGNRIAPPLRGYRGQEMLSPYIGPLIAVYSFLLSLFGDYANALISFNPPDTWDLAEISDLVPCISSYISAGIVNLIFFEKGLDGVKSMLESSLESQLGEVARYIDFPIRTKPDHFSVLRSFDMRKDVASCFLHMIEDLWDHLEDGTAYESRPLWRQDYQLYRLRSPPWSSYQSFDIKNTVWDDERLSRRGYYISLGTDPGGHAFNVILPGDVNVWSSQSQECRNCLRNLARGNRLGGLVCHFYPAYDNLEGLEEIIL</sequence>
<dbReference type="SUPFAM" id="SSF81383">
    <property type="entry name" value="F-box domain"/>
    <property type="match status" value="1"/>
</dbReference>
<reference evidence="2 3" key="1">
    <citation type="submission" date="2019-10" db="EMBL/GenBank/DDBJ databases">
        <authorList>
            <person name="Palmer J.M."/>
        </authorList>
    </citation>
    <scope>NUCLEOTIDE SEQUENCE [LARGE SCALE GENOMIC DNA]</scope>
    <source>
        <strain evidence="2 3">TWF506</strain>
    </source>
</reference>
<gene>
    <name evidence="2" type="ORF">TWF506_009861</name>
</gene>
<dbReference type="PROSITE" id="PS50181">
    <property type="entry name" value="FBOX"/>
    <property type="match status" value="1"/>
</dbReference>
<proteinExistence type="predicted"/>
<accession>A0AAN8RWF8</accession>
<dbReference type="SMART" id="SM00256">
    <property type="entry name" value="FBOX"/>
    <property type="match status" value="1"/>
</dbReference>
<dbReference type="EMBL" id="JAVHJM010000007">
    <property type="protein sequence ID" value="KAK6510764.1"/>
    <property type="molecule type" value="Genomic_DNA"/>
</dbReference>
<dbReference type="AlphaFoldDB" id="A0AAN8RWF8"/>
<dbReference type="CDD" id="cd09917">
    <property type="entry name" value="F-box_SF"/>
    <property type="match status" value="1"/>
</dbReference>
<dbReference type="InterPro" id="IPR036047">
    <property type="entry name" value="F-box-like_dom_sf"/>
</dbReference>
<feature type="domain" description="F-box" evidence="1">
    <location>
        <begin position="1"/>
        <end position="47"/>
    </location>
</feature>
<keyword evidence="3" id="KW-1185">Reference proteome</keyword>
<dbReference type="Proteomes" id="UP001307849">
    <property type="component" value="Unassembled WGS sequence"/>
</dbReference>
<evidence type="ECO:0000313" key="2">
    <source>
        <dbReference type="EMBL" id="KAK6510764.1"/>
    </source>
</evidence>
<dbReference type="Pfam" id="PF12937">
    <property type="entry name" value="F-box-like"/>
    <property type="match status" value="1"/>
</dbReference>
<dbReference type="Gene3D" id="1.20.1280.50">
    <property type="match status" value="1"/>
</dbReference>
<dbReference type="InterPro" id="IPR001810">
    <property type="entry name" value="F-box_dom"/>
</dbReference>